<dbReference type="InterPro" id="IPR036691">
    <property type="entry name" value="Endo/exonu/phosph_ase_sf"/>
</dbReference>
<reference evidence="11 12" key="1">
    <citation type="journal article" date="2008" name="Proc. Natl. Acad. Sci. U.S.A.">
        <title>Niche adaptation and genome expansion in the chlorophyll d-producing cyanobacterium Acaryochloris marina.</title>
        <authorList>
            <person name="Swingley W.D."/>
            <person name="Chen M."/>
            <person name="Cheung P.C."/>
            <person name="Conrad A.L."/>
            <person name="Dejesa L.C."/>
            <person name="Hao J."/>
            <person name="Honchak B.M."/>
            <person name="Karbach L.E."/>
            <person name="Kurdoglu A."/>
            <person name="Lahiri S."/>
            <person name="Mastrian S.D."/>
            <person name="Miyashita H."/>
            <person name="Page L."/>
            <person name="Ramakrishna P."/>
            <person name="Satoh S."/>
            <person name="Sattley W.M."/>
            <person name="Shimada Y."/>
            <person name="Taylor H.L."/>
            <person name="Tomo T."/>
            <person name="Tsuchiya T."/>
            <person name="Wang Z.T."/>
            <person name="Raymond J."/>
            <person name="Mimuro M."/>
            <person name="Blankenship R.E."/>
            <person name="Touchman J.W."/>
        </authorList>
    </citation>
    <scope>NUCLEOTIDE SEQUENCE [LARGE SCALE GENOMIC DNA]</scope>
    <source>
        <strain evidence="12">MBIC 11017</strain>
    </source>
</reference>
<dbReference type="InterPro" id="IPR005135">
    <property type="entry name" value="Endo/exonuclease/phosphatase"/>
</dbReference>
<evidence type="ECO:0000256" key="6">
    <source>
        <dbReference type="ARBA" id="ARBA00022801"/>
    </source>
</evidence>
<keyword evidence="5" id="KW-0227">DNA damage</keyword>
<keyword evidence="9" id="KW-0472">Membrane</keyword>
<feature type="transmembrane region" description="Helical" evidence="9">
    <location>
        <begin position="7"/>
        <end position="27"/>
    </location>
</feature>
<sequence length="316" mass="35985">MTLKQGISHTALLLSLCLYIFYLCPWVNRSFPLTLGMEFWPYVCVIPCLGLGFRLFHLDLRRQRLGLGLASLLLAISLAPWIQWLGLPSLGAQPSGLRVMSYNIWTQNQDYGAIQQSIQQEDPDILFLTEITKSAMRDLENRLDYPYSQRSNRGSNAFFSRYPILSATPEYPNVTEHGLTFSLVTQIQTPQEVLTVVGIHPPIPLTRSSFAVRNQQFERLAPFIQQVPNRVIVLGDFNTSPWSPYFDQFLQEANLWSATRGQGIWATWSYESSLPHWFAKIPIDHITNRGFVCMDAWAGRANGSDHRPVIAELKPV</sequence>
<protein>
    <recommendedName>
        <fullName evidence="10">Endonuclease/exonuclease/phosphatase domain-containing protein</fullName>
    </recommendedName>
</protein>
<dbReference type="OrthoDB" id="9796594at2"/>
<gene>
    <name evidence="11" type="ordered locus">AM1_5519</name>
</gene>
<dbReference type="SUPFAM" id="SSF56219">
    <property type="entry name" value="DNase I-like"/>
    <property type="match status" value="1"/>
</dbReference>
<feature type="domain" description="Endonuclease/exonuclease/phosphatase" evidence="10">
    <location>
        <begin position="100"/>
        <end position="306"/>
    </location>
</feature>
<keyword evidence="9" id="KW-1133">Transmembrane helix</keyword>
<dbReference type="GO" id="GO:0016787">
    <property type="term" value="F:hydrolase activity"/>
    <property type="evidence" value="ECO:0007669"/>
    <property type="project" value="UniProtKB-KW"/>
</dbReference>
<keyword evidence="6" id="KW-0378">Hydrolase</keyword>
<dbReference type="RefSeq" id="WP_012165704.1">
    <property type="nucleotide sequence ID" value="NC_009925.1"/>
</dbReference>
<evidence type="ECO:0000256" key="5">
    <source>
        <dbReference type="ARBA" id="ARBA00022763"/>
    </source>
</evidence>
<keyword evidence="12" id="KW-1185">Reference proteome</keyword>
<dbReference type="GO" id="GO:0006281">
    <property type="term" value="P:DNA repair"/>
    <property type="evidence" value="ECO:0007669"/>
    <property type="project" value="UniProtKB-KW"/>
</dbReference>
<dbReference type="KEGG" id="amr:AM1_5519"/>
<dbReference type="AlphaFoldDB" id="B0CE00"/>
<comment type="cofactor">
    <cofactor evidence="2">
        <name>Mg(2+)</name>
        <dbReference type="ChEBI" id="CHEBI:18420"/>
    </cofactor>
</comment>
<dbReference type="eggNOG" id="COG3021">
    <property type="taxonomic scope" value="Bacteria"/>
</dbReference>
<dbReference type="PANTHER" id="PTHR15822">
    <property type="entry name" value="TRAF AND TNF RECEPTOR-ASSOCIATED PROTEIN"/>
    <property type="match status" value="1"/>
</dbReference>
<keyword evidence="3" id="KW-0540">Nuclease</keyword>
<evidence type="ECO:0000256" key="1">
    <source>
        <dbReference type="ARBA" id="ARBA00001936"/>
    </source>
</evidence>
<dbReference type="InterPro" id="IPR051547">
    <property type="entry name" value="TDP2-like"/>
</dbReference>
<evidence type="ECO:0000256" key="9">
    <source>
        <dbReference type="SAM" id="Phobius"/>
    </source>
</evidence>
<dbReference type="PANTHER" id="PTHR15822:SF4">
    <property type="entry name" value="TYROSYL-DNA PHOSPHODIESTERASE 2"/>
    <property type="match status" value="1"/>
</dbReference>
<dbReference type="EMBL" id="CP000828">
    <property type="protein sequence ID" value="ABW30474.1"/>
    <property type="molecule type" value="Genomic_DNA"/>
</dbReference>
<dbReference type="HOGENOM" id="CLU_896156_0_0_3"/>
<evidence type="ECO:0000313" key="12">
    <source>
        <dbReference type="Proteomes" id="UP000000268"/>
    </source>
</evidence>
<evidence type="ECO:0000256" key="4">
    <source>
        <dbReference type="ARBA" id="ARBA00022723"/>
    </source>
</evidence>
<proteinExistence type="predicted"/>
<feature type="transmembrane region" description="Helical" evidence="9">
    <location>
        <begin position="65"/>
        <end position="84"/>
    </location>
</feature>
<dbReference type="STRING" id="329726.AM1_5519"/>
<organism evidence="11 12">
    <name type="scientific">Acaryochloris marina (strain MBIC 11017)</name>
    <dbReference type="NCBI Taxonomy" id="329726"/>
    <lineage>
        <taxon>Bacteria</taxon>
        <taxon>Bacillati</taxon>
        <taxon>Cyanobacteriota</taxon>
        <taxon>Cyanophyceae</taxon>
        <taxon>Acaryochloridales</taxon>
        <taxon>Acaryochloridaceae</taxon>
        <taxon>Acaryochloris</taxon>
    </lineage>
</organism>
<accession>B0CE00</accession>
<dbReference type="GO" id="GO:0046872">
    <property type="term" value="F:metal ion binding"/>
    <property type="evidence" value="ECO:0007669"/>
    <property type="project" value="UniProtKB-KW"/>
</dbReference>
<evidence type="ECO:0000256" key="7">
    <source>
        <dbReference type="ARBA" id="ARBA00022842"/>
    </source>
</evidence>
<keyword evidence="8" id="KW-0234">DNA repair</keyword>
<feature type="transmembrane region" description="Helical" evidence="9">
    <location>
        <begin position="39"/>
        <end position="58"/>
    </location>
</feature>
<keyword evidence="4" id="KW-0479">Metal-binding</keyword>
<evidence type="ECO:0000256" key="2">
    <source>
        <dbReference type="ARBA" id="ARBA00001946"/>
    </source>
</evidence>
<evidence type="ECO:0000256" key="8">
    <source>
        <dbReference type="ARBA" id="ARBA00023204"/>
    </source>
</evidence>
<name>B0CE00_ACAM1</name>
<keyword evidence="7" id="KW-0460">Magnesium</keyword>
<evidence type="ECO:0000256" key="3">
    <source>
        <dbReference type="ARBA" id="ARBA00022722"/>
    </source>
</evidence>
<keyword evidence="9" id="KW-0812">Transmembrane</keyword>
<evidence type="ECO:0000313" key="11">
    <source>
        <dbReference type="EMBL" id="ABW30474.1"/>
    </source>
</evidence>
<evidence type="ECO:0000259" key="10">
    <source>
        <dbReference type="Pfam" id="PF03372"/>
    </source>
</evidence>
<dbReference type="Pfam" id="PF03372">
    <property type="entry name" value="Exo_endo_phos"/>
    <property type="match status" value="1"/>
</dbReference>
<dbReference type="GO" id="GO:0004518">
    <property type="term" value="F:nuclease activity"/>
    <property type="evidence" value="ECO:0007669"/>
    <property type="project" value="UniProtKB-KW"/>
</dbReference>
<comment type="cofactor">
    <cofactor evidence="1">
        <name>Mn(2+)</name>
        <dbReference type="ChEBI" id="CHEBI:29035"/>
    </cofactor>
</comment>
<dbReference type="Gene3D" id="3.60.10.10">
    <property type="entry name" value="Endonuclease/exonuclease/phosphatase"/>
    <property type="match status" value="1"/>
</dbReference>
<dbReference type="Proteomes" id="UP000000268">
    <property type="component" value="Chromosome"/>
</dbReference>